<dbReference type="KEGG" id="tva:4770515"/>
<dbReference type="RefSeq" id="XP_001324772.1">
    <property type="nucleotide sequence ID" value="XM_001324737.1"/>
</dbReference>
<dbReference type="EMBL" id="DS113300">
    <property type="protein sequence ID" value="EAY12549.1"/>
    <property type="molecule type" value="Genomic_DNA"/>
</dbReference>
<sequence length="221" mass="25864">MTFERSFARRAVNNVFQDFDFPLIDNLPLHWDLISQADLDDYVTLRKNFYDEIRKSKKGERHDAFIRRLRTIHDFVQRGDKDDWKRGLVCGILFLSKGIAIHIQQFRLLLGKCKSSINGSLQQIGFIAHPQGGPVEQELYSMVPIFQREKSEIKKWTVRDNTLNVILFSDDHKILNNPPELVNNVGTEAIEPVMRHFNVPIKFRLKYYHILHTSVATQTDE</sequence>
<protein>
    <recommendedName>
        <fullName evidence="1">Initiator binding domain-containing protein</fullName>
    </recommendedName>
</protein>
<dbReference type="InterPro" id="IPR018845">
    <property type="entry name" value="Initiator-bd"/>
</dbReference>
<reference evidence="2" key="1">
    <citation type="submission" date="2006-10" db="EMBL/GenBank/DDBJ databases">
        <authorList>
            <person name="Amadeo P."/>
            <person name="Zhao Q."/>
            <person name="Wortman J."/>
            <person name="Fraser-Liggett C."/>
            <person name="Carlton J."/>
        </authorList>
    </citation>
    <scope>NUCLEOTIDE SEQUENCE</scope>
    <source>
        <strain evidence="2">G3</strain>
    </source>
</reference>
<dbReference type="OrthoDB" id="10471406at2759"/>
<keyword evidence="3" id="KW-1185">Reference proteome</keyword>
<gene>
    <name evidence="2" type="ORF">TVAG_139290</name>
</gene>
<accession>A2E4A3</accession>
<dbReference type="InParanoid" id="A2E4A3"/>
<dbReference type="VEuPathDB" id="TrichDB:TVAGG3_0252280"/>
<reference evidence="2" key="2">
    <citation type="journal article" date="2007" name="Science">
        <title>Draft genome sequence of the sexually transmitted pathogen Trichomonas vaginalis.</title>
        <authorList>
            <person name="Carlton J.M."/>
            <person name="Hirt R.P."/>
            <person name="Silva J.C."/>
            <person name="Delcher A.L."/>
            <person name="Schatz M."/>
            <person name="Zhao Q."/>
            <person name="Wortman J.R."/>
            <person name="Bidwell S.L."/>
            <person name="Alsmark U.C.M."/>
            <person name="Besteiro S."/>
            <person name="Sicheritz-Ponten T."/>
            <person name="Noel C.J."/>
            <person name="Dacks J.B."/>
            <person name="Foster P.G."/>
            <person name="Simillion C."/>
            <person name="Van de Peer Y."/>
            <person name="Miranda-Saavedra D."/>
            <person name="Barton G.J."/>
            <person name="Westrop G.D."/>
            <person name="Mueller S."/>
            <person name="Dessi D."/>
            <person name="Fiori P.L."/>
            <person name="Ren Q."/>
            <person name="Paulsen I."/>
            <person name="Zhang H."/>
            <person name="Bastida-Corcuera F.D."/>
            <person name="Simoes-Barbosa A."/>
            <person name="Brown M.T."/>
            <person name="Hayes R.D."/>
            <person name="Mukherjee M."/>
            <person name="Okumura C.Y."/>
            <person name="Schneider R."/>
            <person name="Smith A.J."/>
            <person name="Vanacova S."/>
            <person name="Villalvazo M."/>
            <person name="Haas B.J."/>
            <person name="Pertea M."/>
            <person name="Feldblyum T.V."/>
            <person name="Utterback T.R."/>
            <person name="Shu C.L."/>
            <person name="Osoegawa K."/>
            <person name="de Jong P.J."/>
            <person name="Hrdy I."/>
            <person name="Horvathova L."/>
            <person name="Zubacova Z."/>
            <person name="Dolezal P."/>
            <person name="Malik S.B."/>
            <person name="Logsdon J.M. Jr."/>
            <person name="Henze K."/>
            <person name="Gupta A."/>
            <person name="Wang C.C."/>
            <person name="Dunne R.L."/>
            <person name="Upcroft J.A."/>
            <person name="Upcroft P."/>
            <person name="White O."/>
            <person name="Salzberg S.L."/>
            <person name="Tang P."/>
            <person name="Chiu C.-H."/>
            <person name="Lee Y.-S."/>
            <person name="Embley T.M."/>
            <person name="Coombs G.H."/>
            <person name="Mottram J.C."/>
            <person name="Tachezy J."/>
            <person name="Fraser-Liggett C.M."/>
            <person name="Johnson P.J."/>
        </authorList>
    </citation>
    <scope>NUCLEOTIDE SEQUENCE [LARGE SCALE GENOMIC DNA]</scope>
    <source>
        <strain evidence="2">G3</strain>
    </source>
</reference>
<dbReference type="AlphaFoldDB" id="A2E4A3"/>
<proteinExistence type="predicted"/>
<dbReference type="Pfam" id="PF10416">
    <property type="entry name" value="IBD"/>
    <property type="match status" value="1"/>
</dbReference>
<feature type="domain" description="Initiator binding" evidence="1">
    <location>
        <begin position="38"/>
        <end position="162"/>
    </location>
</feature>
<dbReference type="VEuPathDB" id="TrichDB:TVAG_139290"/>
<evidence type="ECO:0000313" key="2">
    <source>
        <dbReference type="EMBL" id="EAY12549.1"/>
    </source>
</evidence>
<dbReference type="Proteomes" id="UP000001542">
    <property type="component" value="Unassembled WGS sequence"/>
</dbReference>
<organism evidence="2 3">
    <name type="scientific">Trichomonas vaginalis (strain ATCC PRA-98 / G3)</name>
    <dbReference type="NCBI Taxonomy" id="412133"/>
    <lineage>
        <taxon>Eukaryota</taxon>
        <taxon>Metamonada</taxon>
        <taxon>Parabasalia</taxon>
        <taxon>Trichomonadida</taxon>
        <taxon>Trichomonadidae</taxon>
        <taxon>Trichomonas</taxon>
    </lineage>
</organism>
<evidence type="ECO:0000313" key="3">
    <source>
        <dbReference type="Proteomes" id="UP000001542"/>
    </source>
</evidence>
<name>A2E4A3_TRIV3</name>
<evidence type="ECO:0000259" key="1">
    <source>
        <dbReference type="Pfam" id="PF10416"/>
    </source>
</evidence>